<evidence type="ECO:0000256" key="2">
    <source>
        <dbReference type="ARBA" id="ARBA00007639"/>
    </source>
</evidence>
<name>A0A4U7JI77_9FIRM</name>
<dbReference type="GO" id="GO:0030313">
    <property type="term" value="C:cell envelope"/>
    <property type="evidence" value="ECO:0007669"/>
    <property type="project" value="UniProtKB-SubCell"/>
</dbReference>
<dbReference type="InterPro" id="IPR028082">
    <property type="entry name" value="Peripla_BP_I"/>
</dbReference>
<dbReference type="RefSeq" id="WP_137697099.1">
    <property type="nucleotide sequence ID" value="NZ_CP061336.1"/>
</dbReference>
<organism evidence="6 7">
    <name type="scientific">Ruminiclostridium herbifermentans</name>
    <dbReference type="NCBI Taxonomy" id="2488810"/>
    <lineage>
        <taxon>Bacteria</taxon>
        <taxon>Bacillati</taxon>
        <taxon>Bacillota</taxon>
        <taxon>Clostridia</taxon>
        <taxon>Eubacteriales</taxon>
        <taxon>Oscillospiraceae</taxon>
        <taxon>Ruminiclostridium</taxon>
    </lineage>
</organism>
<keyword evidence="3 4" id="KW-0732">Signal</keyword>
<dbReference type="PANTHER" id="PTHR46847:SF3">
    <property type="entry name" value="GALACTOFURANOSE-BINDING PROTEIN YTFQ"/>
    <property type="match status" value="1"/>
</dbReference>
<dbReference type="AlphaFoldDB" id="A0A4U7JI77"/>
<dbReference type="SUPFAM" id="SSF53822">
    <property type="entry name" value="Periplasmic binding protein-like I"/>
    <property type="match status" value="1"/>
</dbReference>
<evidence type="ECO:0000259" key="5">
    <source>
        <dbReference type="Pfam" id="PF13407"/>
    </source>
</evidence>
<dbReference type="EMBL" id="CP061336">
    <property type="protein sequence ID" value="QNU67032.1"/>
    <property type="molecule type" value="Genomic_DNA"/>
</dbReference>
<dbReference type="Proteomes" id="UP000306409">
    <property type="component" value="Chromosome"/>
</dbReference>
<comment type="similarity">
    <text evidence="2">Belongs to the bacterial solute-binding protein 2 family.</text>
</comment>
<evidence type="ECO:0000313" key="6">
    <source>
        <dbReference type="EMBL" id="QNU67032.1"/>
    </source>
</evidence>
<dbReference type="OrthoDB" id="9814427at2"/>
<feature type="signal peptide" evidence="4">
    <location>
        <begin position="1"/>
        <end position="25"/>
    </location>
</feature>
<sequence length="325" mass="35189">MKKLLSLVLALSLVLTIAACGNKSAGGDDSKSGDKVTVGVVQTNANESDWRTANTKSFEAAFKEAGFTLKMVYGEGDHAKQISQAQQLIQEEVDYLVVLGLQSAGWEDVAKSAKEAGIPFIMADRKLDLDEDLYTAMVCSDFEAEGNKAVDWLKKQALKEYKIVVLGGDTGSSAQLGRSKAIEDGAKANGWDIVFNQNMKGWDETLAKQAVADLIASGTKFNVVYAENDNMARGACDAMDAAGITYGKDGDVKVIAFDANKWALEKVLAGKFNLDVECNPLHGPRIVELINKLEAGETVEKNAFVSEEMFDCDTITQEIVDNRSY</sequence>
<reference evidence="6 7" key="1">
    <citation type="submission" date="2020-09" db="EMBL/GenBank/DDBJ databases">
        <title>Characterization and genome sequencing of Ruminiclostridium sp. nov. MA18.</title>
        <authorList>
            <person name="Rettenmaier R."/>
            <person name="Kowollik M.-L."/>
            <person name="Liebl W."/>
            <person name="Zverlov V."/>
        </authorList>
    </citation>
    <scope>NUCLEOTIDE SEQUENCE [LARGE SCALE GENOMIC DNA]</scope>
    <source>
        <strain evidence="6 7">MA18</strain>
    </source>
</reference>
<protein>
    <submittedName>
        <fullName evidence="6">Substrate-binding domain-containing protein</fullName>
    </submittedName>
</protein>
<accession>A0A4U7JI77</accession>
<evidence type="ECO:0000256" key="1">
    <source>
        <dbReference type="ARBA" id="ARBA00004196"/>
    </source>
</evidence>
<dbReference type="PANTHER" id="PTHR46847">
    <property type="entry name" value="D-ALLOSE-BINDING PERIPLASMIC PROTEIN-RELATED"/>
    <property type="match status" value="1"/>
</dbReference>
<evidence type="ECO:0000256" key="4">
    <source>
        <dbReference type="SAM" id="SignalP"/>
    </source>
</evidence>
<evidence type="ECO:0000256" key="3">
    <source>
        <dbReference type="ARBA" id="ARBA00022729"/>
    </source>
</evidence>
<dbReference type="Gene3D" id="3.40.50.2300">
    <property type="match status" value="2"/>
</dbReference>
<dbReference type="Pfam" id="PF13407">
    <property type="entry name" value="Peripla_BP_4"/>
    <property type="match status" value="1"/>
</dbReference>
<feature type="chain" id="PRO_5039106561" evidence="4">
    <location>
        <begin position="26"/>
        <end position="325"/>
    </location>
</feature>
<dbReference type="GO" id="GO:0030246">
    <property type="term" value="F:carbohydrate binding"/>
    <property type="evidence" value="ECO:0007669"/>
    <property type="project" value="UniProtKB-ARBA"/>
</dbReference>
<dbReference type="KEGG" id="rher:EHE19_000285"/>
<dbReference type="PROSITE" id="PS51257">
    <property type="entry name" value="PROKAR_LIPOPROTEIN"/>
    <property type="match status" value="1"/>
</dbReference>
<evidence type="ECO:0000313" key="7">
    <source>
        <dbReference type="Proteomes" id="UP000306409"/>
    </source>
</evidence>
<proteinExistence type="inferred from homology"/>
<keyword evidence="7" id="KW-1185">Reference proteome</keyword>
<gene>
    <name evidence="6" type="ORF">EHE19_000285</name>
</gene>
<feature type="domain" description="Periplasmic binding protein" evidence="5">
    <location>
        <begin position="39"/>
        <end position="272"/>
    </location>
</feature>
<comment type="subcellular location">
    <subcellularLocation>
        <location evidence="1">Cell envelope</location>
    </subcellularLocation>
</comment>
<dbReference type="InterPro" id="IPR025997">
    <property type="entry name" value="SBP_2_dom"/>
</dbReference>